<sequence>MTTTTDFLSHINMTTGSTPEYLKRSQQFLHPMEPEARRSDYIVPDAMREEFREIRRVLQNNLHCINFETKRVQSLLKDLLLQPSSQKFDVAVIFGIEIVARVFVEAICSSKDAMRDR</sequence>
<keyword evidence="2" id="KW-1185">Reference proteome</keyword>
<evidence type="ECO:0000313" key="2">
    <source>
        <dbReference type="Proteomes" id="UP001063166"/>
    </source>
</evidence>
<organism evidence="1 2">
    <name type="scientific">Lyophyllum shimeji</name>
    <name type="common">Hon-shimeji</name>
    <name type="synonym">Tricholoma shimeji</name>
    <dbReference type="NCBI Taxonomy" id="47721"/>
    <lineage>
        <taxon>Eukaryota</taxon>
        <taxon>Fungi</taxon>
        <taxon>Dikarya</taxon>
        <taxon>Basidiomycota</taxon>
        <taxon>Agaricomycotina</taxon>
        <taxon>Agaricomycetes</taxon>
        <taxon>Agaricomycetidae</taxon>
        <taxon>Agaricales</taxon>
        <taxon>Tricholomatineae</taxon>
        <taxon>Lyophyllaceae</taxon>
        <taxon>Lyophyllum</taxon>
    </lineage>
</organism>
<gene>
    <name evidence="1" type="ORF">LshimejAT787_0602630</name>
</gene>
<reference evidence="1" key="1">
    <citation type="submission" date="2022-07" db="EMBL/GenBank/DDBJ databases">
        <title>The genome of Lyophyllum shimeji provides insight into the initial evolution of ectomycorrhizal fungal genome.</title>
        <authorList>
            <person name="Kobayashi Y."/>
            <person name="Shibata T."/>
            <person name="Hirakawa H."/>
            <person name="Shigenobu S."/>
            <person name="Nishiyama T."/>
            <person name="Yamada A."/>
            <person name="Hasebe M."/>
            <person name="Kawaguchi M."/>
        </authorList>
    </citation>
    <scope>NUCLEOTIDE SEQUENCE</scope>
    <source>
        <strain evidence="1">AT787</strain>
    </source>
</reference>
<evidence type="ECO:0000313" key="1">
    <source>
        <dbReference type="EMBL" id="GLB39101.1"/>
    </source>
</evidence>
<name>A0A9P3UQD1_LYOSH</name>
<accession>A0A9P3UQD1</accession>
<comment type="caution">
    <text evidence="1">The sequence shown here is derived from an EMBL/GenBank/DDBJ whole genome shotgun (WGS) entry which is preliminary data.</text>
</comment>
<proteinExistence type="predicted"/>
<protein>
    <submittedName>
        <fullName evidence="1">Uncharacterized protein</fullName>
    </submittedName>
</protein>
<dbReference type="EMBL" id="BRPK01000006">
    <property type="protein sequence ID" value="GLB39101.1"/>
    <property type="molecule type" value="Genomic_DNA"/>
</dbReference>
<dbReference type="AlphaFoldDB" id="A0A9P3UQD1"/>
<dbReference type="Proteomes" id="UP001063166">
    <property type="component" value="Unassembled WGS sequence"/>
</dbReference>